<evidence type="ECO:0008006" key="4">
    <source>
        <dbReference type="Google" id="ProtNLM"/>
    </source>
</evidence>
<keyword evidence="1" id="KW-1133">Transmembrane helix</keyword>
<feature type="transmembrane region" description="Helical" evidence="1">
    <location>
        <begin position="81"/>
        <end position="102"/>
    </location>
</feature>
<proteinExistence type="predicted"/>
<gene>
    <name evidence="2" type="ORF">OUZ56_002234</name>
</gene>
<dbReference type="Proteomes" id="UP001234178">
    <property type="component" value="Unassembled WGS sequence"/>
</dbReference>
<protein>
    <recommendedName>
        <fullName evidence="4">Transmembrane protein</fullName>
    </recommendedName>
</protein>
<keyword evidence="3" id="KW-1185">Reference proteome</keyword>
<dbReference type="EMBL" id="JAOYFB010000036">
    <property type="protein sequence ID" value="KAK4020241.1"/>
    <property type="molecule type" value="Genomic_DNA"/>
</dbReference>
<organism evidence="2 3">
    <name type="scientific">Daphnia magna</name>
    <dbReference type="NCBI Taxonomy" id="35525"/>
    <lineage>
        <taxon>Eukaryota</taxon>
        <taxon>Metazoa</taxon>
        <taxon>Ecdysozoa</taxon>
        <taxon>Arthropoda</taxon>
        <taxon>Crustacea</taxon>
        <taxon>Branchiopoda</taxon>
        <taxon>Diplostraca</taxon>
        <taxon>Cladocera</taxon>
        <taxon>Anomopoda</taxon>
        <taxon>Daphniidae</taxon>
        <taxon>Daphnia</taxon>
    </lineage>
</organism>
<sequence length="151" mass="17083">MSFSSFYQTNAHFHPKSLKLHFLRLPDVVVYAFTSSLSSSTFSPHHCFRRHLRLHVRLVAFMSVSSSPSSPSRCRLGPLRLCFIVILAVLVCHHLVAFALHVRISPWIVALLTRWLPPRLRPIFFVACRDRPQWPSPQGALGNAPVGTSLC</sequence>
<evidence type="ECO:0000313" key="2">
    <source>
        <dbReference type="EMBL" id="KAK4020241.1"/>
    </source>
</evidence>
<keyword evidence="1" id="KW-0472">Membrane</keyword>
<keyword evidence="1" id="KW-0812">Transmembrane</keyword>
<name>A0ABR0A533_9CRUS</name>
<reference evidence="2 3" key="1">
    <citation type="journal article" date="2023" name="Nucleic Acids Res.">
        <title>The hologenome of Daphnia magna reveals possible DNA methylation and microbiome-mediated evolution of the host genome.</title>
        <authorList>
            <person name="Chaturvedi A."/>
            <person name="Li X."/>
            <person name="Dhandapani V."/>
            <person name="Marshall H."/>
            <person name="Kissane S."/>
            <person name="Cuenca-Cambronero M."/>
            <person name="Asole G."/>
            <person name="Calvet F."/>
            <person name="Ruiz-Romero M."/>
            <person name="Marangio P."/>
            <person name="Guigo R."/>
            <person name="Rago D."/>
            <person name="Mirbahai L."/>
            <person name="Eastwood N."/>
            <person name="Colbourne J.K."/>
            <person name="Zhou J."/>
            <person name="Mallon E."/>
            <person name="Orsini L."/>
        </authorList>
    </citation>
    <scope>NUCLEOTIDE SEQUENCE [LARGE SCALE GENOMIC DNA]</scope>
    <source>
        <strain evidence="2">LRV0_1</strain>
    </source>
</reference>
<comment type="caution">
    <text evidence="2">The sequence shown here is derived from an EMBL/GenBank/DDBJ whole genome shotgun (WGS) entry which is preliminary data.</text>
</comment>
<evidence type="ECO:0000256" key="1">
    <source>
        <dbReference type="SAM" id="Phobius"/>
    </source>
</evidence>
<evidence type="ECO:0000313" key="3">
    <source>
        <dbReference type="Proteomes" id="UP001234178"/>
    </source>
</evidence>
<accession>A0ABR0A533</accession>